<comment type="caution">
    <text evidence="2">The sequence shown here is derived from an EMBL/GenBank/DDBJ whole genome shotgun (WGS) entry which is preliminary data.</text>
</comment>
<organism evidence="2 3">
    <name type="scientific">Mucor flavus</name>
    <dbReference type="NCBI Taxonomy" id="439312"/>
    <lineage>
        <taxon>Eukaryota</taxon>
        <taxon>Fungi</taxon>
        <taxon>Fungi incertae sedis</taxon>
        <taxon>Mucoromycota</taxon>
        <taxon>Mucoromycotina</taxon>
        <taxon>Mucoromycetes</taxon>
        <taxon>Mucorales</taxon>
        <taxon>Mucorineae</taxon>
        <taxon>Mucoraceae</taxon>
        <taxon>Mucor</taxon>
    </lineage>
</organism>
<feature type="region of interest" description="Disordered" evidence="1">
    <location>
        <begin position="635"/>
        <end position="681"/>
    </location>
</feature>
<dbReference type="Proteomes" id="UP001473302">
    <property type="component" value="Unassembled WGS sequence"/>
</dbReference>
<dbReference type="EMBL" id="BAABUK010000002">
    <property type="protein sequence ID" value="GAA5807164.1"/>
    <property type="molecule type" value="Genomic_DNA"/>
</dbReference>
<name>A0ABP9YJX7_9FUNG</name>
<accession>A0ABP9YJX7</accession>
<evidence type="ECO:0000256" key="1">
    <source>
        <dbReference type="SAM" id="MobiDB-lite"/>
    </source>
</evidence>
<proteinExistence type="predicted"/>
<keyword evidence="3" id="KW-1185">Reference proteome</keyword>
<evidence type="ECO:0000313" key="2">
    <source>
        <dbReference type="EMBL" id="GAA5807164.1"/>
    </source>
</evidence>
<gene>
    <name evidence="2" type="ORF">MFLAVUS_000518</name>
</gene>
<sequence>MPPSSMQDLESDKDKRRGILGSLQDWNIGITPVGKLATEPCFVHKSVPDILYETHSQSESLFTSTRSEWTTNLVQSSTSNPRDTETMKSLSVSKSIFHNSSSKMDVIHLIEYKLEAYVMVNNIARLTKDFEDELTKAEEHWPHSPQKSWDKLCQIWNRYGFLWPQKVGIGFKMHYSYINNSNLDRKAVKDLLRKESQDVLHSPKKYSVIWRTSLMPVHEFFPSQYDKKRNFINNIIRKFSNVMFSDSLFRLKNVKSGDYLGRNAQDSQVTTLSLPDKKVLNNSSVFWNFNSTELPHYIFTGNKKLLCSGQLDTTKTVILSKSQYNHFDRNTPQARDNIKLIEYKQSDSQQISSYDTDDYFQWTVDISNRSLKDVSCSSRDIFDLDQSIEQVCCLLHDDEIILHQHSFYLKTAPKVSIFKPDSINNISPVLPEAIKSPLSTFSYGDQQFNFSSCESSGTQPTSRSNSFHSAGSANKLDFNPSVAFIERLKDKANIPLEYCWKLEMVSKSLLEDGDMINVVKSLSKSNISGDQNSPKPYHPDLNYNSSPFRSPESHIEHKNQTLLLQSNIINISSFVPVQDHTESTNHLKNQFWHSKTQKSKWLNVDPKLYNLTSQTEDEIIGSAISSYSTSTESIQSLHSPSNSYLPEVSEKRFGKQPLQKATNKQNVYYSSGGSDQWSSPASPSIIDKNNDIEFNTQNSHTSPALTEAENIKRGYQESHKEKEINAYNRILQNMFNATPNSNSTSQIKYYSEDGEEEEGAYDYGSSQVYTYTMTPYSRYSQQMTPSSSANLTPEEYMRRKKSRENSFMLLIDRETKQEFWLKTVKQSSLSNWLQFLSTNTKKLSNVCQKAIAAKNNNNNNNNSDIRVHHNNNSNNNRTIQKKKAFYIKKNRKQQGIVL</sequence>
<protein>
    <submittedName>
        <fullName evidence="2">Uncharacterized protein</fullName>
    </submittedName>
</protein>
<evidence type="ECO:0000313" key="3">
    <source>
        <dbReference type="Proteomes" id="UP001473302"/>
    </source>
</evidence>
<reference evidence="2 3" key="1">
    <citation type="submission" date="2024-04" db="EMBL/GenBank/DDBJ databases">
        <title>genome sequences of Mucor flavus KT1a and Helicostylum pulchrum KT1b strains isolated from the surface of a dry-aged beef.</title>
        <authorList>
            <person name="Toyotome T."/>
            <person name="Hosono M."/>
            <person name="Torimaru M."/>
            <person name="Fukuda K."/>
            <person name="Mikami N."/>
        </authorList>
    </citation>
    <scope>NUCLEOTIDE SEQUENCE [LARGE SCALE GENOMIC DNA]</scope>
    <source>
        <strain evidence="2 3">KT1a</strain>
    </source>
</reference>
<feature type="compositionally biased region" description="Polar residues" evidence="1">
    <location>
        <begin position="659"/>
        <end position="681"/>
    </location>
</feature>